<dbReference type="Proteomes" id="UP001498398">
    <property type="component" value="Unassembled WGS sequence"/>
</dbReference>
<evidence type="ECO:0000313" key="9">
    <source>
        <dbReference type="EMBL" id="KAK7453548.1"/>
    </source>
</evidence>
<feature type="transmembrane region" description="Helical" evidence="7">
    <location>
        <begin position="106"/>
        <end position="125"/>
    </location>
</feature>
<evidence type="ECO:0000256" key="7">
    <source>
        <dbReference type="SAM" id="Phobius"/>
    </source>
</evidence>
<evidence type="ECO:0000256" key="2">
    <source>
        <dbReference type="ARBA" id="ARBA00022448"/>
    </source>
</evidence>
<dbReference type="Gene3D" id="1.20.1250.20">
    <property type="entry name" value="MFS general substrate transporter like domains"/>
    <property type="match status" value="1"/>
</dbReference>
<name>A0ABR1J8N2_9AGAR</name>
<organism evidence="9 10">
    <name type="scientific">Marasmiellus scandens</name>
    <dbReference type="NCBI Taxonomy" id="2682957"/>
    <lineage>
        <taxon>Eukaryota</taxon>
        <taxon>Fungi</taxon>
        <taxon>Dikarya</taxon>
        <taxon>Basidiomycota</taxon>
        <taxon>Agaricomycotina</taxon>
        <taxon>Agaricomycetes</taxon>
        <taxon>Agaricomycetidae</taxon>
        <taxon>Agaricales</taxon>
        <taxon>Marasmiineae</taxon>
        <taxon>Omphalotaceae</taxon>
        <taxon>Marasmiellus</taxon>
    </lineage>
</organism>
<keyword evidence="10" id="KW-1185">Reference proteome</keyword>
<feature type="transmembrane region" description="Helical" evidence="7">
    <location>
        <begin position="70"/>
        <end position="94"/>
    </location>
</feature>
<dbReference type="PANTHER" id="PTHR42718">
    <property type="entry name" value="MAJOR FACILITATOR SUPERFAMILY MULTIDRUG TRANSPORTER MFSC"/>
    <property type="match status" value="1"/>
</dbReference>
<dbReference type="SUPFAM" id="SSF103473">
    <property type="entry name" value="MFS general substrate transporter"/>
    <property type="match status" value="1"/>
</dbReference>
<accession>A0ABR1J8N2</accession>
<dbReference type="InterPro" id="IPR036259">
    <property type="entry name" value="MFS_trans_sf"/>
</dbReference>
<evidence type="ECO:0000313" key="10">
    <source>
        <dbReference type="Proteomes" id="UP001498398"/>
    </source>
</evidence>
<feature type="domain" description="Major facilitator superfamily (MFS) profile" evidence="8">
    <location>
        <begin position="71"/>
        <end position="523"/>
    </location>
</feature>
<proteinExistence type="predicted"/>
<evidence type="ECO:0000256" key="4">
    <source>
        <dbReference type="ARBA" id="ARBA00022989"/>
    </source>
</evidence>
<evidence type="ECO:0000259" key="8">
    <source>
        <dbReference type="PROSITE" id="PS50850"/>
    </source>
</evidence>
<comment type="caution">
    <text evidence="9">The sequence shown here is derived from an EMBL/GenBank/DDBJ whole genome shotgun (WGS) entry which is preliminary data.</text>
</comment>
<feature type="transmembrane region" description="Helical" evidence="7">
    <location>
        <begin position="162"/>
        <end position="184"/>
    </location>
</feature>
<feature type="transmembrane region" description="Helical" evidence="7">
    <location>
        <begin position="225"/>
        <end position="248"/>
    </location>
</feature>
<dbReference type="EMBL" id="JBANRG010000026">
    <property type="protein sequence ID" value="KAK7453548.1"/>
    <property type="molecule type" value="Genomic_DNA"/>
</dbReference>
<dbReference type="Gene3D" id="1.20.1720.10">
    <property type="entry name" value="Multidrug resistance protein D"/>
    <property type="match status" value="1"/>
</dbReference>
<reference evidence="9 10" key="1">
    <citation type="submission" date="2024-01" db="EMBL/GenBank/DDBJ databases">
        <title>A draft genome for the cacao thread blight pathogen Marasmiellus scandens.</title>
        <authorList>
            <person name="Baruah I.K."/>
            <person name="Leung J."/>
            <person name="Bukari Y."/>
            <person name="Amoako-Attah I."/>
            <person name="Meinhardt L.W."/>
            <person name="Bailey B.A."/>
            <person name="Cohen S.P."/>
        </authorList>
    </citation>
    <scope>NUCLEOTIDE SEQUENCE [LARGE SCALE GENOMIC DNA]</scope>
    <source>
        <strain evidence="9 10">GH-19</strain>
    </source>
</reference>
<evidence type="ECO:0000256" key="3">
    <source>
        <dbReference type="ARBA" id="ARBA00022692"/>
    </source>
</evidence>
<feature type="transmembrane region" description="Helical" evidence="7">
    <location>
        <begin position="502"/>
        <end position="521"/>
    </location>
</feature>
<evidence type="ECO:0000256" key="1">
    <source>
        <dbReference type="ARBA" id="ARBA00004141"/>
    </source>
</evidence>
<gene>
    <name evidence="9" type="ORF">VKT23_011828</name>
</gene>
<keyword evidence="2" id="KW-0813">Transport</keyword>
<feature type="transmembrane region" description="Helical" evidence="7">
    <location>
        <begin position="137"/>
        <end position="156"/>
    </location>
</feature>
<feature type="compositionally biased region" description="Basic and acidic residues" evidence="6">
    <location>
        <begin position="15"/>
        <end position="27"/>
    </location>
</feature>
<feature type="transmembrane region" description="Helical" evidence="7">
    <location>
        <begin position="459"/>
        <end position="482"/>
    </location>
</feature>
<dbReference type="PROSITE" id="PS50850">
    <property type="entry name" value="MFS"/>
    <property type="match status" value="1"/>
</dbReference>
<evidence type="ECO:0000256" key="6">
    <source>
        <dbReference type="SAM" id="MobiDB-lite"/>
    </source>
</evidence>
<keyword evidence="5 7" id="KW-0472">Membrane</keyword>
<feature type="transmembrane region" description="Helical" evidence="7">
    <location>
        <begin position="364"/>
        <end position="386"/>
    </location>
</feature>
<feature type="transmembrane region" description="Helical" evidence="7">
    <location>
        <begin position="292"/>
        <end position="310"/>
    </location>
</feature>
<keyword evidence="3 7" id="KW-0812">Transmembrane</keyword>
<sequence>MTASSVTDKPASSRKGIEAHELTEAPLDHSPQPTLCEGYTSNPKKADMLDEPLNRSEFNQLEFSRTRKNLVLGVLSGAQFFDIFSACAAIVALPSLQVDLDFAEGTIQWILSAYTLTLASFMLISGRISDIFHPKPVFIVGFMVIGLLSIPIGASVNPIMAIVLRAAQGIGAAMNIPSAMALITMTFSESERGRAYSIYGASGALGGCLGLIIGGIVASKASWRWVFYIFAIIVIPFAVISWFILPGAPPPDEEHHKKSLDWPGVASLTAGLILFVFAISDGSASGWNTARVIAPLVISIVIIGAFLFIERIVKDPALPPRTWTNKNFTPLFFYGWTLYWWLFGSEMQLVQIFTALWKTSSLSAALRCLPLGISGGFSSYLAGIIVPEFPRRVVLVGAQLFMCIGSILFALADNESRYWSYIVPGMILGMIGVGFGYVASTITVMEGCRKGEEGVVSAVMYTSYQIGATLGLAVVASITVGVNSGLGVDSSATELFRGYAAAFWSTLGLNGVAILITVVFVRN</sequence>
<dbReference type="PANTHER" id="PTHR42718:SF9">
    <property type="entry name" value="MAJOR FACILITATOR SUPERFAMILY MULTIDRUG TRANSPORTER MFSC"/>
    <property type="match status" value="1"/>
</dbReference>
<feature type="transmembrane region" description="Helical" evidence="7">
    <location>
        <begin position="196"/>
        <end position="219"/>
    </location>
</feature>
<dbReference type="InterPro" id="IPR011701">
    <property type="entry name" value="MFS"/>
</dbReference>
<feature type="transmembrane region" description="Helical" evidence="7">
    <location>
        <begin position="393"/>
        <end position="412"/>
    </location>
</feature>
<feature type="region of interest" description="Disordered" evidence="6">
    <location>
        <begin position="1"/>
        <end position="41"/>
    </location>
</feature>
<feature type="transmembrane region" description="Helical" evidence="7">
    <location>
        <begin position="331"/>
        <end position="352"/>
    </location>
</feature>
<protein>
    <recommendedName>
        <fullName evidence="8">Major facilitator superfamily (MFS) profile domain-containing protein</fullName>
    </recommendedName>
</protein>
<feature type="transmembrane region" description="Helical" evidence="7">
    <location>
        <begin position="260"/>
        <end position="280"/>
    </location>
</feature>
<comment type="subcellular location">
    <subcellularLocation>
        <location evidence="1">Membrane</location>
        <topology evidence="1">Multi-pass membrane protein</topology>
    </subcellularLocation>
</comment>
<feature type="transmembrane region" description="Helical" evidence="7">
    <location>
        <begin position="418"/>
        <end position="438"/>
    </location>
</feature>
<keyword evidence="4 7" id="KW-1133">Transmembrane helix</keyword>
<dbReference type="Pfam" id="PF07690">
    <property type="entry name" value="MFS_1"/>
    <property type="match status" value="1"/>
</dbReference>
<dbReference type="InterPro" id="IPR020846">
    <property type="entry name" value="MFS_dom"/>
</dbReference>
<evidence type="ECO:0000256" key="5">
    <source>
        <dbReference type="ARBA" id="ARBA00023136"/>
    </source>
</evidence>